<comment type="subunit">
    <text evidence="9">Homodimer, forms a heterotetramer with a Cas1 homodimer.</text>
</comment>
<dbReference type="PIRSF" id="PIRSF032582">
    <property type="entry name" value="Cas2"/>
    <property type="match status" value="1"/>
</dbReference>
<evidence type="ECO:0000256" key="1">
    <source>
        <dbReference type="ARBA" id="ARBA00001946"/>
    </source>
</evidence>
<keyword evidence="8 9" id="KW-0051">Antiviral defense</keyword>
<dbReference type="Gene3D" id="3.30.70.240">
    <property type="match status" value="1"/>
</dbReference>
<keyword evidence="5 9" id="KW-0255">Endonuclease</keyword>
<dbReference type="RefSeq" id="WP_089744330.1">
    <property type="nucleotide sequence ID" value="NZ_FOGL01000031.1"/>
</dbReference>
<protein>
    <recommendedName>
        <fullName evidence="9">CRISPR-associated endoribonuclease Cas2</fullName>
        <ecNumber evidence="9">3.1.-.-</ecNumber>
    </recommendedName>
</protein>
<dbReference type="GO" id="GO:0016787">
    <property type="term" value="F:hydrolase activity"/>
    <property type="evidence" value="ECO:0007669"/>
    <property type="project" value="UniProtKB-KW"/>
</dbReference>
<evidence type="ECO:0000256" key="10">
    <source>
        <dbReference type="PIRNR" id="PIRNR032582"/>
    </source>
</evidence>
<dbReference type="EC" id="3.1.-.-" evidence="9"/>
<dbReference type="PANTHER" id="PTHR34405:SF3">
    <property type="entry name" value="CRISPR-ASSOCIATED ENDORIBONUCLEASE CAS2 3"/>
    <property type="match status" value="1"/>
</dbReference>
<proteinExistence type="inferred from homology"/>
<dbReference type="GO" id="GO:0004521">
    <property type="term" value="F:RNA endonuclease activity"/>
    <property type="evidence" value="ECO:0007669"/>
    <property type="project" value="UniProtKB-UniRule"/>
</dbReference>
<dbReference type="HAMAP" id="MF_01471">
    <property type="entry name" value="Cas2"/>
    <property type="match status" value="1"/>
</dbReference>
<dbReference type="InterPro" id="IPR021127">
    <property type="entry name" value="CRISPR_associated_Cas2"/>
</dbReference>
<evidence type="ECO:0000256" key="4">
    <source>
        <dbReference type="ARBA" id="ARBA00022723"/>
    </source>
</evidence>
<name>A0A1H9W0S6_9BACI</name>
<keyword evidence="3 9" id="KW-0540">Nuclease</keyword>
<evidence type="ECO:0000313" key="12">
    <source>
        <dbReference type="Proteomes" id="UP000199687"/>
    </source>
</evidence>
<dbReference type="AlphaFoldDB" id="A0A1H9W0S6"/>
<comment type="function">
    <text evidence="9">CRISPR (clustered regularly interspaced short palindromic repeat), is an adaptive immune system that provides protection against mobile genetic elements (viruses, transposable elements and conjugative plasmids). CRISPR clusters contain sequences complementary to antecedent mobile elements and target invading nucleic acids. CRISPR clusters are transcribed and processed into CRISPR RNA (crRNA). Functions as a ssRNA-specific endoribonuclease. Involved in the integration of spacer DNA into the CRISPR cassette.</text>
</comment>
<dbReference type="GO" id="GO:0046872">
    <property type="term" value="F:metal ion binding"/>
    <property type="evidence" value="ECO:0007669"/>
    <property type="project" value="UniProtKB-UniRule"/>
</dbReference>
<dbReference type="InterPro" id="IPR019199">
    <property type="entry name" value="Virulence_VapD/CRISPR_Cas2"/>
</dbReference>
<dbReference type="NCBIfam" id="TIGR01573">
    <property type="entry name" value="cas2"/>
    <property type="match status" value="1"/>
</dbReference>
<dbReference type="CDD" id="cd09725">
    <property type="entry name" value="Cas2_I_II_III"/>
    <property type="match status" value="1"/>
</dbReference>
<dbReference type="Proteomes" id="UP000199687">
    <property type="component" value="Unassembled WGS sequence"/>
</dbReference>
<organism evidence="11 12">
    <name type="scientific">Gracilibacillus ureilyticus</name>
    <dbReference type="NCBI Taxonomy" id="531814"/>
    <lineage>
        <taxon>Bacteria</taxon>
        <taxon>Bacillati</taxon>
        <taxon>Bacillota</taxon>
        <taxon>Bacilli</taxon>
        <taxon>Bacillales</taxon>
        <taxon>Bacillaceae</taxon>
        <taxon>Gracilibacillus</taxon>
    </lineage>
</organism>
<dbReference type="GO" id="GO:0043571">
    <property type="term" value="P:maintenance of CRISPR repeat elements"/>
    <property type="evidence" value="ECO:0007669"/>
    <property type="project" value="UniProtKB-UniRule"/>
</dbReference>
<comment type="cofactor">
    <cofactor evidence="1 9">
        <name>Mg(2+)</name>
        <dbReference type="ChEBI" id="CHEBI:18420"/>
    </cofactor>
</comment>
<evidence type="ECO:0000256" key="5">
    <source>
        <dbReference type="ARBA" id="ARBA00022759"/>
    </source>
</evidence>
<dbReference type="PANTHER" id="PTHR34405">
    <property type="entry name" value="CRISPR-ASSOCIATED ENDORIBONUCLEASE CAS2"/>
    <property type="match status" value="1"/>
</dbReference>
<reference evidence="11 12" key="1">
    <citation type="submission" date="2016-10" db="EMBL/GenBank/DDBJ databases">
        <authorList>
            <person name="de Groot N.N."/>
        </authorList>
    </citation>
    <scope>NUCLEOTIDE SEQUENCE [LARGE SCALE GENOMIC DNA]</scope>
    <source>
        <strain evidence="11 12">CGMCC 1.7727</strain>
    </source>
</reference>
<dbReference type="SUPFAM" id="SSF143430">
    <property type="entry name" value="TTP0101/SSO1404-like"/>
    <property type="match status" value="1"/>
</dbReference>
<evidence type="ECO:0000256" key="8">
    <source>
        <dbReference type="ARBA" id="ARBA00023118"/>
    </source>
</evidence>
<evidence type="ECO:0000313" key="11">
    <source>
        <dbReference type="EMBL" id="SES27351.1"/>
    </source>
</evidence>
<keyword evidence="7 9" id="KW-0460">Magnesium</keyword>
<keyword evidence="12" id="KW-1185">Reference proteome</keyword>
<comment type="similarity">
    <text evidence="2 9 10">Belongs to the CRISPR-associated endoribonuclease Cas2 protein family.</text>
</comment>
<dbReference type="OrthoDB" id="9798176at2"/>
<evidence type="ECO:0000256" key="7">
    <source>
        <dbReference type="ARBA" id="ARBA00022842"/>
    </source>
</evidence>
<accession>A0A1H9W0S6</accession>
<evidence type="ECO:0000256" key="6">
    <source>
        <dbReference type="ARBA" id="ARBA00022801"/>
    </source>
</evidence>
<sequence>MLILITYDVSTSSENGAKRLRKVAKVCQNYGQRVQHSVFECIVDAAQYESLKFSLTNIIDVSRDSIRFYRLGNNYESKVEHIGAKESINIEDPLIF</sequence>
<keyword evidence="6 9" id="KW-0378">Hydrolase</keyword>
<dbReference type="EMBL" id="FOGL01000031">
    <property type="protein sequence ID" value="SES27351.1"/>
    <property type="molecule type" value="Genomic_DNA"/>
</dbReference>
<evidence type="ECO:0000256" key="2">
    <source>
        <dbReference type="ARBA" id="ARBA00009959"/>
    </source>
</evidence>
<dbReference type="Pfam" id="PF09827">
    <property type="entry name" value="CRISPR_Cas2"/>
    <property type="match status" value="1"/>
</dbReference>
<keyword evidence="4 9" id="KW-0479">Metal-binding</keyword>
<gene>
    <name evidence="9" type="primary">cas2</name>
    <name evidence="11" type="ORF">SAMN04487944_13118</name>
</gene>
<dbReference type="STRING" id="531814.SAMN04487944_13118"/>
<dbReference type="GO" id="GO:0051607">
    <property type="term" value="P:defense response to virus"/>
    <property type="evidence" value="ECO:0007669"/>
    <property type="project" value="UniProtKB-UniRule"/>
</dbReference>
<evidence type="ECO:0000256" key="3">
    <source>
        <dbReference type="ARBA" id="ARBA00022722"/>
    </source>
</evidence>
<evidence type="ECO:0000256" key="9">
    <source>
        <dbReference type="HAMAP-Rule" id="MF_01471"/>
    </source>
</evidence>
<feature type="binding site" evidence="9">
    <location>
        <position position="8"/>
    </location>
    <ligand>
        <name>Mg(2+)</name>
        <dbReference type="ChEBI" id="CHEBI:18420"/>
        <note>catalytic</note>
    </ligand>
</feature>